<gene>
    <name evidence="2" type="ORF">SPPG_03501</name>
</gene>
<dbReference type="InterPro" id="IPR004861">
    <property type="entry name" value="Siw14-like"/>
</dbReference>
<dbReference type="PANTHER" id="PTHR31126:SF14">
    <property type="entry name" value="TYROSINE-PROTEIN PHOSPHATASE OCA6-RELATED"/>
    <property type="match status" value="1"/>
</dbReference>
<dbReference type="RefSeq" id="XP_016609746.1">
    <property type="nucleotide sequence ID" value="XM_016751764.1"/>
</dbReference>
<dbReference type="VEuPathDB" id="FungiDB:SPPG_03501"/>
<reference evidence="2 3" key="1">
    <citation type="submission" date="2009-08" db="EMBL/GenBank/DDBJ databases">
        <title>The Genome Sequence of Spizellomyces punctatus strain DAOM BR117.</title>
        <authorList>
            <consortium name="The Broad Institute Genome Sequencing Platform"/>
            <person name="Russ C."/>
            <person name="Cuomo C."/>
            <person name="Shea T."/>
            <person name="Young S.K."/>
            <person name="Zeng Q."/>
            <person name="Koehrsen M."/>
            <person name="Haas B."/>
            <person name="Borodovsky M."/>
            <person name="Guigo R."/>
            <person name="Alvarado L."/>
            <person name="Berlin A."/>
            <person name="Bochicchio J."/>
            <person name="Borenstein D."/>
            <person name="Chapman S."/>
            <person name="Chen Z."/>
            <person name="Engels R."/>
            <person name="Freedman E."/>
            <person name="Gellesch M."/>
            <person name="Goldberg J."/>
            <person name="Griggs A."/>
            <person name="Gujja S."/>
            <person name="Heiman D."/>
            <person name="Hepburn T."/>
            <person name="Howarth C."/>
            <person name="Jen D."/>
            <person name="Larson L."/>
            <person name="Lewis B."/>
            <person name="Mehta T."/>
            <person name="Park D."/>
            <person name="Pearson M."/>
            <person name="Roberts A."/>
            <person name="Saif S."/>
            <person name="Shenoy N."/>
            <person name="Sisk P."/>
            <person name="Stolte C."/>
            <person name="Sykes S."/>
            <person name="Thomson T."/>
            <person name="Walk T."/>
            <person name="White J."/>
            <person name="Yandava C."/>
            <person name="Burger G."/>
            <person name="Gray M.W."/>
            <person name="Holland P.W.H."/>
            <person name="King N."/>
            <person name="Lang F.B.F."/>
            <person name="Roger A.J."/>
            <person name="Ruiz-Trillo I."/>
            <person name="Lander E."/>
            <person name="Nusbaum C."/>
        </authorList>
    </citation>
    <scope>NUCLEOTIDE SEQUENCE [LARGE SCALE GENOMIC DNA]</scope>
    <source>
        <strain evidence="2 3">DAOM BR117</strain>
    </source>
</reference>
<dbReference type="OrthoDB" id="6375174at2759"/>
<dbReference type="PANTHER" id="PTHR31126">
    <property type="entry name" value="TYROSINE-PROTEIN PHOSPHATASE"/>
    <property type="match status" value="1"/>
</dbReference>
<dbReference type="Proteomes" id="UP000053201">
    <property type="component" value="Unassembled WGS sequence"/>
</dbReference>
<dbReference type="Pfam" id="PF03162">
    <property type="entry name" value="Y_phosphatase2"/>
    <property type="match status" value="1"/>
</dbReference>
<dbReference type="AlphaFoldDB" id="A0A0L0HKS9"/>
<protein>
    <recommendedName>
        <fullName evidence="4">Tyrosine specific protein phosphatases domain-containing protein</fullName>
    </recommendedName>
</protein>
<organism evidence="2 3">
    <name type="scientific">Spizellomyces punctatus (strain DAOM BR117)</name>
    <dbReference type="NCBI Taxonomy" id="645134"/>
    <lineage>
        <taxon>Eukaryota</taxon>
        <taxon>Fungi</taxon>
        <taxon>Fungi incertae sedis</taxon>
        <taxon>Chytridiomycota</taxon>
        <taxon>Chytridiomycota incertae sedis</taxon>
        <taxon>Chytridiomycetes</taxon>
        <taxon>Spizellomycetales</taxon>
        <taxon>Spizellomycetaceae</taxon>
        <taxon>Spizellomyces</taxon>
    </lineage>
</organism>
<feature type="region of interest" description="Disordered" evidence="1">
    <location>
        <begin position="245"/>
        <end position="266"/>
    </location>
</feature>
<dbReference type="STRING" id="645134.A0A0L0HKS9"/>
<evidence type="ECO:0000313" key="2">
    <source>
        <dbReference type="EMBL" id="KND01707.1"/>
    </source>
</evidence>
<dbReference type="GO" id="GO:0016791">
    <property type="term" value="F:phosphatase activity"/>
    <property type="evidence" value="ECO:0007669"/>
    <property type="project" value="TreeGrafter"/>
</dbReference>
<dbReference type="eggNOG" id="KOG1572">
    <property type="taxonomic scope" value="Eukaryota"/>
</dbReference>
<accession>A0A0L0HKS9</accession>
<name>A0A0L0HKS9_SPIPD</name>
<dbReference type="InterPro" id="IPR029021">
    <property type="entry name" value="Prot-tyrosine_phosphatase-like"/>
</dbReference>
<dbReference type="FunFam" id="3.90.190.10:FF:000084">
    <property type="entry name" value="Tyrosine phospatase-like protein"/>
    <property type="match status" value="1"/>
</dbReference>
<evidence type="ECO:0000313" key="3">
    <source>
        <dbReference type="Proteomes" id="UP000053201"/>
    </source>
</evidence>
<evidence type="ECO:0008006" key="4">
    <source>
        <dbReference type="Google" id="ProtNLM"/>
    </source>
</evidence>
<dbReference type="OMA" id="WAMPSIF"/>
<keyword evidence="3" id="KW-1185">Reference proteome</keyword>
<dbReference type="SUPFAM" id="SSF52799">
    <property type="entry name" value="(Phosphotyrosine protein) phosphatases II"/>
    <property type="match status" value="1"/>
</dbReference>
<sequence length="394" mass="42219">MSSLPPLYPPIRYGIVEEDLFRGAYPKERNFRFLRRLRLTAILSLTPEPPNADLSAFCVANNITSIHVRVDKPKEHVPLSFQKTSQILAILADPSNHPLFVHCLDGAGVTGAVIMCLRKLQCWTMASILVESTRYHKEGVIGSEEAEFVEKFNADIEVPPRLPKWLWGGHLTFKKHPTLRLKVAAQSGNVTAKAGTATAASLDGGVHSGPAPGNGENGMSCNALEAAVAIPSSCSGSNTQNMFNLNTADELGGSSSGDDDRLPRRSVDSGAHAVPFHTNLLSSNALTALTGMNGSPMVPVSVLSHALSVPKDIGAPYLSNVTDLRREKEELRRRAVTENLLGVDMVGRTGETAGLQTPEVDDDGLEDVEDSMSMTLQALALEMSGSFNKGPKAS</sequence>
<dbReference type="InParanoid" id="A0A0L0HKS9"/>
<proteinExistence type="predicted"/>
<dbReference type="Gene3D" id="3.90.190.10">
    <property type="entry name" value="Protein tyrosine phosphatase superfamily"/>
    <property type="match status" value="1"/>
</dbReference>
<dbReference type="GeneID" id="27687012"/>
<dbReference type="EMBL" id="KQ257454">
    <property type="protein sequence ID" value="KND01707.1"/>
    <property type="molecule type" value="Genomic_DNA"/>
</dbReference>
<evidence type="ECO:0000256" key="1">
    <source>
        <dbReference type="SAM" id="MobiDB-lite"/>
    </source>
</evidence>